<feature type="transmembrane region" description="Helical" evidence="1">
    <location>
        <begin position="24"/>
        <end position="45"/>
    </location>
</feature>
<keyword evidence="1" id="KW-0812">Transmembrane</keyword>
<organism evidence="3 4">
    <name type="scientific">Sulfurimonas sediminis</name>
    <dbReference type="NCBI Taxonomy" id="2590020"/>
    <lineage>
        <taxon>Bacteria</taxon>
        <taxon>Pseudomonadati</taxon>
        <taxon>Campylobacterota</taxon>
        <taxon>Epsilonproteobacteria</taxon>
        <taxon>Campylobacterales</taxon>
        <taxon>Sulfurimonadaceae</taxon>
        <taxon>Sulfurimonas</taxon>
    </lineage>
</organism>
<dbReference type="SUPFAM" id="SSF110997">
    <property type="entry name" value="Sporulation related repeat"/>
    <property type="match status" value="1"/>
</dbReference>
<protein>
    <submittedName>
        <fullName evidence="3">SPOR domain-containing protein</fullName>
    </submittedName>
</protein>
<reference evidence="3 4" key="1">
    <citation type="submission" date="2019-06" db="EMBL/GenBank/DDBJ databases">
        <title>Sulfurimonas gotlandica sp. nov., a chemoautotrophic and psychrotolerant epsilonproteobacterium isolated from a pelagic redoxcline, and an emended description of the genus Sulfurimonas.</title>
        <authorList>
            <person name="Wang S."/>
            <person name="Jiang L."/>
            <person name="Shao Z."/>
        </authorList>
    </citation>
    <scope>NUCLEOTIDE SEQUENCE [LARGE SCALE GENOMIC DNA]</scope>
    <source>
        <strain evidence="3 4">S2-6</strain>
    </source>
</reference>
<evidence type="ECO:0000313" key="3">
    <source>
        <dbReference type="EMBL" id="QOP43807.1"/>
    </source>
</evidence>
<evidence type="ECO:0000259" key="2">
    <source>
        <dbReference type="PROSITE" id="PS51724"/>
    </source>
</evidence>
<sequence length="210" mass="23587">MNDKNELSDIVLNKNGSSSSNKKIILAVATLGIILIVVVMLMNSLNSKGTDNLPQAILPPEPQAKTLTQETPEEPLFEEVDVIQENNSVDEDLDKIAQKLKQESKQEHKTVAAPQKKVVTQTKKVTQKPHETSKVKYYIQVGSFSKYEPNKKFLKSITNLGYKYRYHKVTVNSKTLNKVLIGPFKTQKEANNAKRVIRAKIEPGAFLVKL</sequence>
<dbReference type="KEGG" id="ssei:FJR45_07515"/>
<evidence type="ECO:0000313" key="4">
    <source>
        <dbReference type="Proteomes" id="UP000593719"/>
    </source>
</evidence>
<keyword evidence="1" id="KW-1133">Transmembrane helix</keyword>
<name>A0A7M1B211_9BACT</name>
<proteinExistence type="predicted"/>
<keyword evidence="1" id="KW-0472">Membrane</keyword>
<dbReference type="Proteomes" id="UP000593719">
    <property type="component" value="Chromosome"/>
</dbReference>
<gene>
    <name evidence="3" type="ORF">FJR45_07515</name>
</gene>
<dbReference type="PROSITE" id="PS51724">
    <property type="entry name" value="SPOR"/>
    <property type="match status" value="1"/>
</dbReference>
<dbReference type="Gene3D" id="3.30.70.1070">
    <property type="entry name" value="Sporulation related repeat"/>
    <property type="match status" value="1"/>
</dbReference>
<feature type="domain" description="SPOR" evidence="2">
    <location>
        <begin position="131"/>
        <end position="210"/>
    </location>
</feature>
<dbReference type="InterPro" id="IPR007730">
    <property type="entry name" value="SPOR-like_dom"/>
</dbReference>
<dbReference type="RefSeq" id="WP_193149995.1">
    <property type="nucleotide sequence ID" value="NZ_CP041235.1"/>
</dbReference>
<accession>A0A7M1B211</accession>
<dbReference type="GO" id="GO:0042834">
    <property type="term" value="F:peptidoglycan binding"/>
    <property type="evidence" value="ECO:0007669"/>
    <property type="project" value="InterPro"/>
</dbReference>
<dbReference type="Pfam" id="PF05036">
    <property type="entry name" value="SPOR"/>
    <property type="match status" value="1"/>
</dbReference>
<dbReference type="InterPro" id="IPR036680">
    <property type="entry name" value="SPOR-like_sf"/>
</dbReference>
<dbReference type="EMBL" id="CP041235">
    <property type="protein sequence ID" value="QOP43807.1"/>
    <property type="molecule type" value="Genomic_DNA"/>
</dbReference>
<dbReference type="AlphaFoldDB" id="A0A7M1B211"/>
<evidence type="ECO:0000256" key="1">
    <source>
        <dbReference type="SAM" id="Phobius"/>
    </source>
</evidence>
<keyword evidence="4" id="KW-1185">Reference proteome</keyword>